<proteinExistence type="predicted"/>
<name>A0A4Y2JE20_ARAVE</name>
<sequence>MADKIIEFSPGAVNSVLDSGFVSCHVSQRDEQLLKMQKQIDEFSRLVRSDSRHTLPRPHRKRSPSRSGAQKRQIWQCWHHFRFKEKREHCVPPCAFK</sequence>
<dbReference type="Proteomes" id="UP000499080">
    <property type="component" value="Unassembled WGS sequence"/>
</dbReference>
<keyword evidence="3" id="KW-1185">Reference proteome</keyword>
<evidence type="ECO:0000313" key="3">
    <source>
        <dbReference type="Proteomes" id="UP000499080"/>
    </source>
</evidence>
<organism evidence="2 3">
    <name type="scientific">Araneus ventricosus</name>
    <name type="common">Orbweaver spider</name>
    <name type="synonym">Epeira ventricosa</name>
    <dbReference type="NCBI Taxonomy" id="182803"/>
    <lineage>
        <taxon>Eukaryota</taxon>
        <taxon>Metazoa</taxon>
        <taxon>Ecdysozoa</taxon>
        <taxon>Arthropoda</taxon>
        <taxon>Chelicerata</taxon>
        <taxon>Arachnida</taxon>
        <taxon>Araneae</taxon>
        <taxon>Araneomorphae</taxon>
        <taxon>Entelegynae</taxon>
        <taxon>Araneoidea</taxon>
        <taxon>Araneidae</taxon>
        <taxon>Araneus</taxon>
    </lineage>
</organism>
<feature type="compositionally biased region" description="Basic residues" evidence="1">
    <location>
        <begin position="54"/>
        <end position="64"/>
    </location>
</feature>
<comment type="caution">
    <text evidence="2">The sequence shown here is derived from an EMBL/GenBank/DDBJ whole genome shotgun (WGS) entry which is preliminary data.</text>
</comment>
<dbReference type="OrthoDB" id="10257314at2759"/>
<evidence type="ECO:0000256" key="1">
    <source>
        <dbReference type="SAM" id="MobiDB-lite"/>
    </source>
</evidence>
<accession>A0A4Y2JE20</accession>
<dbReference type="EMBL" id="BGPR01003439">
    <property type="protein sequence ID" value="GBM88145.1"/>
    <property type="molecule type" value="Genomic_DNA"/>
</dbReference>
<feature type="region of interest" description="Disordered" evidence="1">
    <location>
        <begin position="47"/>
        <end position="72"/>
    </location>
</feature>
<reference evidence="2 3" key="1">
    <citation type="journal article" date="2019" name="Sci. Rep.">
        <title>Orb-weaving spider Araneus ventricosus genome elucidates the spidroin gene catalogue.</title>
        <authorList>
            <person name="Kono N."/>
            <person name="Nakamura H."/>
            <person name="Ohtoshi R."/>
            <person name="Moran D.A.P."/>
            <person name="Shinohara A."/>
            <person name="Yoshida Y."/>
            <person name="Fujiwara M."/>
            <person name="Mori M."/>
            <person name="Tomita M."/>
            <person name="Arakawa K."/>
        </authorList>
    </citation>
    <scope>NUCLEOTIDE SEQUENCE [LARGE SCALE GENOMIC DNA]</scope>
</reference>
<evidence type="ECO:0000313" key="2">
    <source>
        <dbReference type="EMBL" id="GBM88145.1"/>
    </source>
</evidence>
<dbReference type="AlphaFoldDB" id="A0A4Y2JE20"/>
<gene>
    <name evidence="2" type="ORF">AVEN_12368_1</name>
</gene>
<protein>
    <submittedName>
        <fullName evidence="2">Uncharacterized protein</fullName>
    </submittedName>
</protein>